<proteinExistence type="predicted"/>
<dbReference type="Gene3D" id="3.40.50.720">
    <property type="entry name" value="NAD(P)-binding Rossmann-like Domain"/>
    <property type="match status" value="1"/>
</dbReference>
<dbReference type="OrthoDB" id="4426339at2"/>
<organism evidence="1 2">
    <name type="scientific">Aurantimicrobium minutum</name>
    <dbReference type="NCBI Taxonomy" id="708131"/>
    <lineage>
        <taxon>Bacteria</taxon>
        <taxon>Bacillati</taxon>
        <taxon>Actinomycetota</taxon>
        <taxon>Actinomycetes</taxon>
        <taxon>Micrococcales</taxon>
        <taxon>Microbacteriaceae</taxon>
        <taxon>Aurantimicrobium</taxon>
    </lineage>
</organism>
<dbReference type="EMBL" id="AP017457">
    <property type="protein sequence ID" value="BAU98834.1"/>
    <property type="molecule type" value="Genomic_DNA"/>
</dbReference>
<accession>A0A173LVG7</accession>
<dbReference type="RefSeq" id="WP_096380540.1">
    <property type="nucleotide sequence ID" value="NZ_AP017457.1"/>
</dbReference>
<dbReference type="KEGG" id="amin:AUMI_12920"/>
<dbReference type="GeneID" id="80451478"/>
<reference evidence="1 2" key="1">
    <citation type="journal article" date="2016" name="Genome Announc.">
        <title>Complete Genome Sequence of Aurantimicrobium minutum Type Strain KNCT, a Planktonic Ultramicrobacterium Isolated from River Water.</title>
        <authorList>
            <person name="Nakai R."/>
            <person name="Fujisawa T."/>
            <person name="Nakamura Y."/>
            <person name="Nishide H."/>
            <person name="Uchiyama I."/>
            <person name="Baba T."/>
            <person name="Toyoda A."/>
            <person name="Fujiyama A."/>
            <person name="Naganuma T."/>
            <person name="Niki H."/>
        </authorList>
    </citation>
    <scope>NUCLEOTIDE SEQUENCE [LARGE SCALE GENOMIC DNA]</scope>
    <source>
        <strain evidence="1 2">KNC</strain>
    </source>
</reference>
<protein>
    <submittedName>
        <fullName evidence="1">Uncharacterized protein</fullName>
    </submittedName>
</protein>
<evidence type="ECO:0000313" key="2">
    <source>
        <dbReference type="Proteomes" id="UP000243847"/>
    </source>
</evidence>
<gene>
    <name evidence="1" type="ORF">AUMI_12920</name>
</gene>
<dbReference type="Proteomes" id="UP000243847">
    <property type="component" value="Chromosome sequence1"/>
</dbReference>
<name>A0A173LVG7_9MICO</name>
<dbReference type="AlphaFoldDB" id="A0A173LVG7"/>
<sequence length="178" mass="19350">MYKLNSDLPLLWRTPTSFQIGTSPAEVIVERVYPGEERLLAALQAGISDASLDAVVEECGLSKDQADSFLSTLSPALGSYDPQPSLRIALDGSGPFIDSLGLMLIGMGHRVIRASALTAGKCELAIVVGDFVLEPHRTSDWLRREIPHLPIVFGDRTIDIGPVISPRHPEPQHSPCYH</sequence>
<evidence type="ECO:0000313" key="1">
    <source>
        <dbReference type="EMBL" id="BAU98834.1"/>
    </source>
</evidence>